<dbReference type="GO" id="GO:0071945">
    <property type="term" value="P:regulation of bacterial-type flagellum-dependent cell motility by regulation of motor speed"/>
    <property type="evidence" value="ECO:0007669"/>
    <property type="project" value="UniProtKB-UniRule"/>
</dbReference>
<dbReference type="InterPro" id="IPR023787">
    <property type="entry name" value="T3SS_YcgR"/>
</dbReference>
<dbReference type="AlphaFoldDB" id="A0A4R5W5Y3"/>
<evidence type="ECO:0000256" key="4">
    <source>
        <dbReference type="HAMAP-Rule" id="MF_01457"/>
    </source>
</evidence>
<dbReference type="Pfam" id="PF07317">
    <property type="entry name" value="PilZN"/>
    <property type="match status" value="1"/>
</dbReference>
<evidence type="ECO:0000313" key="8">
    <source>
        <dbReference type="Proteomes" id="UP000294829"/>
    </source>
</evidence>
<evidence type="ECO:0000313" key="7">
    <source>
        <dbReference type="EMBL" id="TDK68340.1"/>
    </source>
</evidence>
<gene>
    <name evidence="4" type="primary">ycgR</name>
    <name evidence="7" type="ORF">E2I14_02015</name>
</gene>
<comment type="similarity">
    <text evidence="4">Belongs to the YcgR family.</text>
</comment>
<dbReference type="RefSeq" id="WP_133324908.1">
    <property type="nucleotide sequence ID" value="NZ_SMYL01000001.1"/>
</dbReference>
<proteinExistence type="inferred from homology"/>
<comment type="subunit">
    <text evidence="4">Monomer. Interacts with the flagellar basal bodies.</text>
</comment>
<dbReference type="InterPro" id="IPR009875">
    <property type="entry name" value="PilZ_domain"/>
</dbReference>
<feature type="domain" description="Type III secretion system flagellar brake protein YcgR PilZN" evidence="6">
    <location>
        <begin position="15"/>
        <end position="121"/>
    </location>
</feature>
<comment type="function">
    <text evidence="4">Acts as a flagellar brake, regulating swimming and swarming in a bis-(3'-5') cyclic diguanylic acid (c-di-GMP)-dependent manner. Binds 1 c-di-GMP dimer per subunit. Increasing levels of c-di-GMP lead to decreased motility.</text>
</comment>
<dbReference type="Gene3D" id="2.30.110.10">
    <property type="entry name" value="Electron Transport, Fmn-binding Protein, Chain A"/>
    <property type="match status" value="1"/>
</dbReference>
<feature type="domain" description="PilZ" evidence="5">
    <location>
        <begin position="123"/>
        <end position="238"/>
    </location>
</feature>
<evidence type="ECO:0000256" key="2">
    <source>
        <dbReference type="ARBA" id="ARBA00022741"/>
    </source>
</evidence>
<keyword evidence="3 4" id="KW-0975">Bacterial flagellum</keyword>
<dbReference type="Proteomes" id="UP000294829">
    <property type="component" value="Unassembled WGS sequence"/>
</dbReference>
<sequence>MTSTTALVSENESPYQVESRREIIALLRNLQESNQLITMLINEGSEVVITAILKVDDVNNTLVLDSAASDSTSQRVVSGKRVFFEAALNKISIKFSSNSLSLSNYSGRPSFTCPIPTTMIRLQRRENYRIVTPVTNPIYCVVTLLEEDGGGTVKLPLSDISCGGVSLMDEKHKLSTEFGTIYANSKIDLPGLGMVSVNLQVRNSQNLELKNDKVSRRIGFQFIDLPNPVMSQIQKLITKIERERNSRQTGLGS</sequence>
<evidence type="ECO:0000259" key="6">
    <source>
        <dbReference type="Pfam" id="PF07317"/>
    </source>
</evidence>
<keyword evidence="1 4" id="KW-0973">c-di-GMP</keyword>
<keyword evidence="2 4" id="KW-0547">Nucleotide-binding</keyword>
<evidence type="ECO:0000256" key="1">
    <source>
        <dbReference type="ARBA" id="ARBA00022636"/>
    </source>
</evidence>
<dbReference type="OrthoDB" id="5572581at2"/>
<evidence type="ECO:0000259" key="5">
    <source>
        <dbReference type="Pfam" id="PF07238"/>
    </source>
</evidence>
<dbReference type="GO" id="GO:0009425">
    <property type="term" value="C:bacterial-type flagellum basal body"/>
    <property type="evidence" value="ECO:0007669"/>
    <property type="project" value="UniProtKB-SubCell"/>
</dbReference>
<organism evidence="7 8">
    <name type="scientific">Sapientia aquatica</name>
    <dbReference type="NCBI Taxonomy" id="1549640"/>
    <lineage>
        <taxon>Bacteria</taxon>
        <taxon>Pseudomonadati</taxon>
        <taxon>Pseudomonadota</taxon>
        <taxon>Betaproteobacteria</taxon>
        <taxon>Burkholderiales</taxon>
        <taxon>Oxalobacteraceae</taxon>
        <taxon>Sapientia</taxon>
    </lineage>
</organism>
<dbReference type="GO" id="GO:0035438">
    <property type="term" value="F:cyclic-di-GMP binding"/>
    <property type="evidence" value="ECO:0007669"/>
    <property type="project" value="UniProtKB-UniRule"/>
</dbReference>
<comment type="subcellular location">
    <subcellularLocation>
        <location evidence="4">Bacterial flagellum basal body</location>
    </subcellularLocation>
</comment>
<keyword evidence="7" id="KW-0282">Flagellum</keyword>
<evidence type="ECO:0000256" key="3">
    <source>
        <dbReference type="ARBA" id="ARBA00023143"/>
    </source>
</evidence>
<accession>A0A4R5W5Y3</accession>
<keyword evidence="7" id="KW-0966">Cell projection</keyword>
<protein>
    <recommendedName>
        <fullName evidence="4">Flagellar brake protein YcgR</fullName>
    </recommendedName>
    <alternativeName>
        <fullName evidence="4">Cyclic di-GMP binding protein YcgR</fullName>
    </alternativeName>
</protein>
<dbReference type="Pfam" id="PF07238">
    <property type="entry name" value="PilZ"/>
    <property type="match status" value="1"/>
</dbReference>
<dbReference type="Gene3D" id="2.40.10.220">
    <property type="entry name" value="predicted glycosyltransferase like domains"/>
    <property type="match status" value="1"/>
</dbReference>
<name>A0A4R5W5Y3_9BURK</name>
<dbReference type="InterPro" id="IPR009926">
    <property type="entry name" value="T3SS_YcgR_PilZN"/>
</dbReference>
<dbReference type="InterPro" id="IPR012349">
    <property type="entry name" value="Split_barrel_FMN-bd"/>
</dbReference>
<comment type="caution">
    <text evidence="7">The sequence shown here is derived from an EMBL/GenBank/DDBJ whole genome shotgun (WGS) entry which is preliminary data.</text>
</comment>
<keyword evidence="8" id="KW-1185">Reference proteome</keyword>
<dbReference type="HAMAP" id="MF_01457">
    <property type="entry name" value="YcgR"/>
    <property type="match status" value="1"/>
</dbReference>
<dbReference type="GO" id="GO:0071973">
    <property type="term" value="P:bacterial-type flagellum-dependent cell motility"/>
    <property type="evidence" value="ECO:0007669"/>
    <property type="project" value="UniProtKB-UniRule"/>
</dbReference>
<reference evidence="7 8" key="1">
    <citation type="submission" date="2019-03" db="EMBL/GenBank/DDBJ databases">
        <title>Sapientia aquatica gen. nov., sp. nov., isolated from a crater lake.</title>
        <authorList>
            <person name="Felfoldi T."/>
            <person name="Szabo A."/>
            <person name="Toth E."/>
            <person name="Schumann P."/>
            <person name="Keki Z."/>
            <person name="Marialigeti K."/>
            <person name="Mathe I."/>
        </authorList>
    </citation>
    <scope>NUCLEOTIDE SEQUENCE [LARGE SCALE GENOMIC DNA]</scope>
    <source>
        <strain evidence="7 8">SA-152</strain>
    </source>
</reference>
<dbReference type="EMBL" id="SMYL01000001">
    <property type="protein sequence ID" value="TDK68340.1"/>
    <property type="molecule type" value="Genomic_DNA"/>
</dbReference>
<keyword evidence="7" id="KW-0969">Cilium</keyword>